<dbReference type="EMBL" id="CP108140">
    <property type="protein sequence ID" value="WTP91309.1"/>
    <property type="molecule type" value="Genomic_DNA"/>
</dbReference>
<sequence>MLVLVREVAPELLDLLGVGPITATQILVSWSHPGRFRSEAAFASFAGVSPIPASSGLTNRHRLIRSGDR</sequence>
<evidence type="ECO:0000313" key="2">
    <source>
        <dbReference type="EMBL" id="WTP91309.1"/>
    </source>
</evidence>
<gene>
    <name evidence="2" type="ORF">OG477_41005</name>
</gene>
<dbReference type="GO" id="GO:0003677">
    <property type="term" value="F:DNA binding"/>
    <property type="evidence" value="ECO:0007669"/>
    <property type="project" value="InterPro"/>
</dbReference>
<reference evidence="2" key="1">
    <citation type="submission" date="2022-10" db="EMBL/GenBank/DDBJ databases">
        <title>The complete genomes of actinobacterial strains from the NBC collection.</title>
        <authorList>
            <person name="Joergensen T.S."/>
            <person name="Alvarez Arevalo M."/>
            <person name="Sterndorff E.B."/>
            <person name="Faurdal D."/>
            <person name="Vuksanovic O."/>
            <person name="Mourched A.-S."/>
            <person name="Charusanti P."/>
            <person name="Shaw S."/>
            <person name="Blin K."/>
            <person name="Weber T."/>
        </authorList>
    </citation>
    <scope>NUCLEOTIDE SEQUENCE</scope>
    <source>
        <strain evidence="2">NBC 00180</strain>
    </source>
</reference>
<accession>A0AAU1IB04</accession>
<dbReference type="InterPro" id="IPR047650">
    <property type="entry name" value="Transpos_IS110"/>
</dbReference>
<dbReference type="GO" id="GO:0006313">
    <property type="term" value="P:DNA transposition"/>
    <property type="evidence" value="ECO:0007669"/>
    <property type="project" value="InterPro"/>
</dbReference>
<proteinExistence type="predicted"/>
<dbReference type="AlphaFoldDB" id="A0AAU1IB04"/>
<feature type="domain" description="Transposase IS116/IS110/IS902 C-terminal" evidence="1">
    <location>
        <begin position="12"/>
        <end position="69"/>
    </location>
</feature>
<evidence type="ECO:0000259" key="1">
    <source>
        <dbReference type="Pfam" id="PF02371"/>
    </source>
</evidence>
<dbReference type="PANTHER" id="PTHR33055:SF16">
    <property type="entry name" value="TRANSPOSASE FOR INSERTION SEQUENCE ELEMENT IS1547"/>
    <property type="match status" value="1"/>
</dbReference>
<organism evidence="2">
    <name type="scientific">Streptomyces sp. NBC_00180</name>
    <dbReference type="NCBI Taxonomy" id="2903632"/>
    <lineage>
        <taxon>Bacteria</taxon>
        <taxon>Bacillati</taxon>
        <taxon>Actinomycetota</taxon>
        <taxon>Actinomycetes</taxon>
        <taxon>Kitasatosporales</taxon>
        <taxon>Streptomycetaceae</taxon>
        <taxon>Streptomyces</taxon>
    </lineage>
</organism>
<protein>
    <submittedName>
        <fullName evidence="2">IS110 family transposase</fullName>
    </submittedName>
</protein>
<dbReference type="PANTHER" id="PTHR33055">
    <property type="entry name" value="TRANSPOSASE FOR INSERTION SEQUENCE ELEMENT IS1111A"/>
    <property type="match status" value="1"/>
</dbReference>
<name>A0AAU1IB04_9ACTN</name>
<dbReference type="GO" id="GO:0004803">
    <property type="term" value="F:transposase activity"/>
    <property type="evidence" value="ECO:0007669"/>
    <property type="project" value="InterPro"/>
</dbReference>
<dbReference type="InterPro" id="IPR003346">
    <property type="entry name" value="Transposase_20"/>
</dbReference>
<dbReference type="Pfam" id="PF02371">
    <property type="entry name" value="Transposase_20"/>
    <property type="match status" value="1"/>
</dbReference>